<evidence type="ECO:0000256" key="1">
    <source>
        <dbReference type="SAM" id="MobiDB-lite"/>
    </source>
</evidence>
<proteinExistence type="predicted"/>
<dbReference type="AlphaFoldDB" id="K9XX85"/>
<reference evidence="3" key="1">
    <citation type="journal article" date="2013" name="Proc. Natl. Acad. Sci. U.S.A.">
        <title>Improving the coverage of the cyanobacterial phylum using diversity-driven genome sequencing.</title>
        <authorList>
            <person name="Shih P.M."/>
            <person name="Wu D."/>
            <person name="Latifi A."/>
            <person name="Axen S.D."/>
            <person name="Fewer D.P."/>
            <person name="Talla E."/>
            <person name="Calteau A."/>
            <person name="Cai F."/>
            <person name="Tandeau de Marsac N."/>
            <person name="Rippka R."/>
            <person name="Herdman M."/>
            <person name="Sivonen K."/>
            <person name="Coursin T."/>
            <person name="Laurent T."/>
            <person name="Goodwin L."/>
            <person name="Nolan M."/>
            <person name="Davenport K.W."/>
            <person name="Han C.S."/>
            <person name="Rubin E.M."/>
            <person name="Eisen J.A."/>
            <person name="Woyke T."/>
            <person name="Gugger M."/>
            <person name="Kerfeld C.A."/>
        </authorList>
    </citation>
    <scope>NUCLEOTIDE SEQUENCE [LARGE SCALE GENOMIC DNA]</scope>
    <source>
        <strain evidence="3">ATCC 29371 / PCC 7437</strain>
    </source>
</reference>
<dbReference type="OrthoDB" id="517974at2"/>
<organism evidence="2 3">
    <name type="scientific">Stanieria cyanosphaera (strain ATCC 29371 / PCC 7437)</name>
    <dbReference type="NCBI Taxonomy" id="111780"/>
    <lineage>
        <taxon>Bacteria</taxon>
        <taxon>Bacillati</taxon>
        <taxon>Cyanobacteriota</taxon>
        <taxon>Cyanophyceae</taxon>
        <taxon>Pleurocapsales</taxon>
        <taxon>Dermocarpellaceae</taxon>
        <taxon>Stanieria</taxon>
    </lineage>
</organism>
<dbReference type="Proteomes" id="UP000010473">
    <property type="component" value="Chromosome"/>
</dbReference>
<protein>
    <submittedName>
        <fullName evidence="2">Uncharacterized protein</fullName>
    </submittedName>
</protein>
<gene>
    <name evidence="2" type="ordered locus">Sta7437_3204</name>
</gene>
<sequence>MAKRRNAKKEKASRNKAYARQFRKKPSGFRSGDRRFSNSNKKSETSETSEEKDSSFNFTSNN</sequence>
<evidence type="ECO:0000313" key="3">
    <source>
        <dbReference type="Proteomes" id="UP000010473"/>
    </source>
</evidence>
<dbReference type="EMBL" id="CP003653">
    <property type="protein sequence ID" value="AFZ36711.1"/>
    <property type="molecule type" value="Genomic_DNA"/>
</dbReference>
<name>K9XX85_STAC7</name>
<keyword evidence="3" id="KW-1185">Reference proteome</keyword>
<feature type="region of interest" description="Disordered" evidence="1">
    <location>
        <begin position="1"/>
        <end position="62"/>
    </location>
</feature>
<dbReference type="KEGG" id="scs:Sta7437_3204"/>
<evidence type="ECO:0000313" key="2">
    <source>
        <dbReference type="EMBL" id="AFZ36711.1"/>
    </source>
</evidence>
<dbReference type="RefSeq" id="WP_015194373.1">
    <property type="nucleotide sequence ID" value="NC_019748.1"/>
</dbReference>
<feature type="compositionally biased region" description="Basic and acidic residues" evidence="1">
    <location>
        <begin position="31"/>
        <end position="54"/>
    </location>
</feature>
<dbReference type="HOGENOM" id="CLU_195269_2_0_3"/>
<accession>K9XX85</accession>